<dbReference type="RefSeq" id="WP_377562286.1">
    <property type="nucleotide sequence ID" value="NZ_JBHTJZ010000005.1"/>
</dbReference>
<dbReference type="EMBL" id="JBHTJZ010000005">
    <property type="protein sequence ID" value="MFD0958500.1"/>
    <property type="molecule type" value="Genomic_DNA"/>
</dbReference>
<reference evidence="10" key="1">
    <citation type="journal article" date="2019" name="Int. J. Syst. Evol. Microbiol.">
        <title>The Global Catalogue of Microorganisms (GCM) 10K type strain sequencing project: providing services to taxonomists for standard genome sequencing and annotation.</title>
        <authorList>
            <consortium name="The Broad Institute Genomics Platform"/>
            <consortium name="The Broad Institute Genome Sequencing Center for Infectious Disease"/>
            <person name="Wu L."/>
            <person name="Ma J."/>
        </authorList>
    </citation>
    <scope>NUCLEOTIDE SEQUENCE [LARGE SCALE GENOMIC DNA]</scope>
    <source>
        <strain evidence="10">CCUG 59129</strain>
    </source>
</reference>
<dbReference type="Gene3D" id="1.10.3720.10">
    <property type="entry name" value="MetI-like"/>
    <property type="match status" value="1"/>
</dbReference>
<dbReference type="PANTHER" id="PTHR43744">
    <property type="entry name" value="ABC TRANSPORTER PERMEASE PROTEIN MG189-RELATED-RELATED"/>
    <property type="match status" value="1"/>
</dbReference>
<evidence type="ECO:0000256" key="4">
    <source>
        <dbReference type="ARBA" id="ARBA00022692"/>
    </source>
</evidence>
<protein>
    <submittedName>
        <fullName evidence="9">Carbohydrate ABC transporter permease</fullName>
    </submittedName>
</protein>
<evidence type="ECO:0000256" key="6">
    <source>
        <dbReference type="ARBA" id="ARBA00023136"/>
    </source>
</evidence>
<feature type="transmembrane region" description="Helical" evidence="7">
    <location>
        <begin position="16"/>
        <end position="37"/>
    </location>
</feature>
<feature type="transmembrane region" description="Helical" evidence="7">
    <location>
        <begin position="263"/>
        <end position="283"/>
    </location>
</feature>
<evidence type="ECO:0000313" key="10">
    <source>
        <dbReference type="Proteomes" id="UP001596989"/>
    </source>
</evidence>
<feature type="transmembrane region" description="Helical" evidence="7">
    <location>
        <begin position="199"/>
        <end position="222"/>
    </location>
</feature>
<sequence length="298" mass="33650">METDLTASRGDRLFQVLIYTVLTIIMLVTLYPLLYILSASFSNPMAIIQGKVWLWPVDFTLDAYRKVFQNSDILIGYRNSLLYLVVGTSVNILMTTMGAYALSRKDLRGRHVLTLIFTFTLLFNGGLVPTYLVYKNALGLYNNLWVMVIPSAISVWNMIIMRTYFQNSIPMELQEAAFIDGCGNIRTLTTIVLPLSKPIIAVMALYYGVAHWNSYFTALIYLHDTWRFPLQLVIRQILILEDVQAMAGGEGESIVEQLVLIEGMRYAVIVVSSIPMLLLYPIVQKHFVKGVMVGAVKG</sequence>
<dbReference type="PANTHER" id="PTHR43744:SF9">
    <property type="entry name" value="POLYGALACTURONAN_RHAMNOGALACTURONAN TRANSPORT SYSTEM PERMEASE PROTEIN YTCP"/>
    <property type="match status" value="1"/>
</dbReference>
<dbReference type="Proteomes" id="UP001596989">
    <property type="component" value="Unassembled WGS sequence"/>
</dbReference>
<feature type="domain" description="ABC transmembrane type-1" evidence="8">
    <location>
        <begin position="77"/>
        <end position="283"/>
    </location>
</feature>
<keyword evidence="5 7" id="KW-1133">Transmembrane helix</keyword>
<evidence type="ECO:0000256" key="3">
    <source>
        <dbReference type="ARBA" id="ARBA00022475"/>
    </source>
</evidence>
<evidence type="ECO:0000256" key="7">
    <source>
        <dbReference type="SAM" id="Phobius"/>
    </source>
</evidence>
<dbReference type="CDD" id="cd06261">
    <property type="entry name" value="TM_PBP2"/>
    <property type="match status" value="1"/>
</dbReference>
<comment type="caution">
    <text evidence="9">The sequence shown here is derived from an EMBL/GenBank/DDBJ whole genome shotgun (WGS) entry which is preliminary data.</text>
</comment>
<comment type="subcellular location">
    <subcellularLocation>
        <location evidence="1">Cell membrane</location>
        <topology evidence="1">Multi-pass membrane protein</topology>
    </subcellularLocation>
</comment>
<keyword evidence="2" id="KW-0813">Transport</keyword>
<gene>
    <name evidence="9" type="ORF">ACFQ2I_03780</name>
</gene>
<keyword evidence="3" id="KW-1003">Cell membrane</keyword>
<keyword evidence="6 7" id="KW-0472">Membrane</keyword>
<dbReference type="SUPFAM" id="SSF161098">
    <property type="entry name" value="MetI-like"/>
    <property type="match status" value="1"/>
</dbReference>
<evidence type="ECO:0000256" key="2">
    <source>
        <dbReference type="ARBA" id="ARBA00022448"/>
    </source>
</evidence>
<evidence type="ECO:0000256" key="1">
    <source>
        <dbReference type="ARBA" id="ARBA00004651"/>
    </source>
</evidence>
<evidence type="ECO:0000313" key="9">
    <source>
        <dbReference type="EMBL" id="MFD0958500.1"/>
    </source>
</evidence>
<dbReference type="PROSITE" id="PS50928">
    <property type="entry name" value="ABC_TM1"/>
    <property type="match status" value="1"/>
</dbReference>
<evidence type="ECO:0000259" key="8">
    <source>
        <dbReference type="PROSITE" id="PS50928"/>
    </source>
</evidence>
<proteinExistence type="predicted"/>
<dbReference type="InterPro" id="IPR035906">
    <property type="entry name" value="MetI-like_sf"/>
</dbReference>
<evidence type="ECO:0000256" key="5">
    <source>
        <dbReference type="ARBA" id="ARBA00022989"/>
    </source>
</evidence>
<feature type="transmembrane region" description="Helical" evidence="7">
    <location>
        <begin position="144"/>
        <end position="165"/>
    </location>
</feature>
<keyword evidence="10" id="KW-1185">Reference proteome</keyword>
<name>A0ABW3HLZ2_9BACL</name>
<organism evidence="9 10">
    <name type="scientific">Paenibacillus chungangensis</name>
    <dbReference type="NCBI Taxonomy" id="696535"/>
    <lineage>
        <taxon>Bacteria</taxon>
        <taxon>Bacillati</taxon>
        <taxon>Bacillota</taxon>
        <taxon>Bacilli</taxon>
        <taxon>Bacillales</taxon>
        <taxon>Paenibacillaceae</taxon>
        <taxon>Paenibacillus</taxon>
    </lineage>
</organism>
<dbReference type="InterPro" id="IPR000515">
    <property type="entry name" value="MetI-like"/>
</dbReference>
<feature type="transmembrane region" description="Helical" evidence="7">
    <location>
        <begin position="81"/>
        <end position="100"/>
    </location>
</feature>
<keyword evidence="4 7" id="KW-0812">Transmembrane</keyword>
<feature type="transmembrane region" description="Helical" evidence="7">
    <location>
        <begin position="112"/>
        <end position="132"/>
    </location>
</feature>
<accession>A0ABW3HLZ2</accession>